<proteinExistence type="predicted"/>
<evidence type="ECO:0008006" key="3">
    <source>
        <dbReference type="Google" id="ProtNLM"/>
    </source>
</evidence>
<dbReference type="EMBL" id="AZBU02000002">
    <property type="protein sequence ID" value="TKR92928.1"/>
    <property type="molecule type" value="Genomic_DNA"/>
</dbReference>
<dbReference type="OrthoDB" id="5870285at2759"/>
<keyword evidence="2" id="KW-1185">Reference proteome</keyword>
<name>A0A4U5P9I5_STECR</name>
<sequence length="174" mass="19840">MAIPSRCQEVESQIEDPSSGLALETTGRLMEIDSHDGLLRVGYSDRLVRLLREVRQLSSIGFTTPQKILNCVKIGEDFYQNGILLKQVSIFHITLRFISDQVAHFYNTIEQQMLPCQQAMLLDEALAFERLVIPSKKGDRNAEGTTVTWNNPKKLKEFIDKLHQAAEKLTTHNR</sequence>
<protein>
    <recommendedName>
        <fullName evidence="3">Dynein heavy chain tail domain-containing protein</fullName>
    </recommendedName>
</protein>
<reference evidence="1 2" key="2">
    <citation type="journal article" date="2019" name="G3 (Bethesda)">
        <title>Hybrid Assembly of the Genome of the Entomopathogenic Nematode Steinernema carpocapsae Identifies the X-Chromosome.</title>
        <authorList>
            <person name="Serra L."/>
            <person name="Macchietto M."/>
            <person name="Macias-Munoz A."/>
            <person name="McGill C.J."/>
            <person name="Rodriguez I.M."/>
            <person name="Rodriguez B."/>
            <person name="Murad R."/>
            <person name="Mortazavi A."/>
        </authorList>
    </citation>
    <scope>NUCLEOTIDE SEQUENCE [LARGE SCALE GENOMIC DNA]</scope>
    <source>
        <strain evidence="1 2">ALL</strain>
    </source>
</reference>
<comment type="caution">
    <text evidence="1">The sequence shown here is derived from an EMBL/GenBank/DDBJ whole genome shotgun (WGS) entry which is preliminary data.</text>
</comment>
<reference evidence="1 2" key="1">
    <citation type="journal article" date="2015" name="Genome Biol.">
        <title>Comparative genomics of Steinernema reveals deeply conserved gene regulatory networks.</title>
        <authorList>
            <person name="Dillman A.R."/>
            <person name="Macchietto M."/>
            <person name="Porter C.F."/>
            <person name="Rogers A."/>
            <person name="Williams B."/>
            <person name="Antoshechkin I."/>
            <person name="Lee M.M."/>
            <person name="Goodwin Z."/>
            <person name="Lu X."/>
            <person name="Lewis E.E."/>
            <person name="Goodrich-Blair H."/>
            <person name="Stock S.P."/>
            <person name="Adams B.J."/>
            <person name="Sternberg P.W."/>
            <person name="Mortazavi A."/>
        </authorList>
    </citation>
    <scope>NUCLEOTIDE SEQUENCE [LARGE SCALE GENOMIC DNA]</scope>
    <source>
        <strain evidence="1 2">ALL</strain>
    </source>
</reference>
<dbReference type="Proteomes" id="UP000298663">
    <property type="component" value="Unassembled WGS sequence"/>
</dbReference>
<accession>A0A4U5P9I5</accession>
<evidence type="ECO:0000313" key="2">
    <source>
        <dbReference type="Proteomes" id="UP000298663"/>
    </source>
</evidence>
<gene>
    <name evidence="1" type="ORF">L596_007486</name>
</gene>
<organism evidence="1 2">
    <name type="scientific">Steinernema carpocapsae</name>
    <name type="common">Entomopathogenic nematode</name>
    <dbReference type="NCBI Taxonomy" id="34508"/>
    <lineage>
        <taxon>Eukaryota</taxon>
        <taxon>Metazoa</taxon>
        <taxon>Ecdysozoa</taxon>
        <taxon>Nematoda</taxon>
        <taxon>Chromadorea</taxon>
        <taxon>Rhabditida</taxon>
        <taxon>Tylenchina</taxon>
        <taxon>Panagrolaimomorpha</taxon>
        <taxon>Strongyloidoidea</taxon>
        <taxon>Steinernematidae</taxon>
        <taxon>Steinernema</taxon>
    </lineage>
</organism>
<evidence type="ECO:0000313" key="1">
    <source>
        <dbReference type="EMBL" id="TKR92928.1"/>
    </source>
</evidence>
<dbReference type="AlphaFoldDB" id="A0A4U5P9I5"/>